<keyword evidence="1" id="KW-0472">Membrane</keyword>
<name>A0A0B6CTH8_9GAMM</name>
<accession>A0A0B6CTH8</accession>
<reference evidence="2 3" key="1">
    <citation type="journal article" date="2015" name="Genome Announc.">
        <title>Genome sequencing of 18 francisella strains to aid in assay development and testing.</title>
        <authorList>
            <person name="Johnson S.L."/>
            <person name="Daligault H.E."/>
            <person name="Davenport K.W."/>
            <person name="Coyne S.R."/>
            <person name="Frey K.G."/>
            <person name="Koroleva G.I."/>
            <person name="Broomall S.M."/>
            <person name="Bishop-Lilly K.A."/>
            <person name="Bruce D.C."/>
            <person name="Chertkov O."/>
            <person name="Freitas T."/>
            <person name="Jaissle J."/>
            <person name="Ladner J.T."/>
            <person name="Rosenzweig C.N."/>
            <person name="Gibbons H.S."/>
            <person name="Palacios G.F."/>
            <person name="Redden C.L."/>
            <person name="Xu Y."/>
            <person name="Minogue T.D."/>
            <person name="Chain P.S."/>
        </authorList>
    </citation>
    <scope>NUCLEOTIDE SEQUENCE [LARGE SCALE GENOMIC DNA]</scope>
    <source>
        <strain evidence="2 3">GA01-2794</strain>
    </source>
</reference>
<evidence type="ECO:0000313" key="3">
    <source>
        <dbReference type="Proteomes" id="UP000031830"/>
    </source>
</evidence>
<dbReference type="RefSeq" id="WP_044526578.1">
    <property type="nucleotide sequence ID" value="NZ_CP009440.1"/>
</dbReference>
<keyword evidence="1" id="KW-1133">Transmembrane helix</keyword>
<dbReference type="STRING" id="28110.KU46_1949"/>
<organism evidence="2 3">
    <name type="scientific">Francisella philomiragia</name>
    <dbReference type="NCBI Taxonomy" id="28110"/>
    <lineage>
        <taxon>Bacteria</taxon>
        <taxon>Pseudomonadati</taxon>
        <taxon>Pseudomonadota</taxon>
        <taxon>Gammaproteobacteria</taxon>
        <taxon>Thiotrichales</taxon>
        <taxon>Francisellaceae</taxon>
        <taxon>Francisella</taxon>
    </lineage>
</organism>
<evidence type="ECO:0000256" key="1">
    <source>
        <dbReference type="SAM" id="Phobius"/>
    </source>
</evidence>
<keyword evidence="1" id="KW-0812">Transmembrane</keyword>
<proteinExistence type="predicted"/>
<feature type="transmembrane region" description="Helical" evidence="1">
    <location>
        <begin position="170"/>
        <end position="191"/>
    </location>
</feature>
<dbReference type="Proteomes" id="UP000031830">
    <property type="component" value="Chromosome"/>
</dbReference>
<protein>
    <submittedName>
        <fullName evidence="2">Uncharacterized protein</fullName>
    </submittedName>
</protein>
<dbReference type="KEGG" id="fpz:LA55_1489"/>
<dbReference type="AlphaFoldDB" id="A0A0B6CTH8"/>
<dbReference type="NCBIfam" id="NF041243">
    <property type="entry name" value="T6SS_IglJ"/>
    <property type="match status" value="1"/>
</dbReference>
<dbReference type="EMBL" id="CP009440">
    <property type="protein sequence ID" value="AJI53784.1"/>
    <property type="molecule type" value="Genomic_DNA"/>
</dbReference>
<sequence>MNIENLNRICHKLSLNHLLRIFSVYNIQTKNMRFEPILMDSTAAATILRISRKQEHIYIDINVFKLKPFAGLEVRYQEYIHDNNDLALEVLEYGIRSLLYRYIIRTKELHRLTQNNSYIKAAPKFTIDNTINALYKALSEDYCTIINYEKELVKIKRSPSLVGQKNIGNIYLGGYITSFIYLIKVNIILLNKNHKDVKRIKTRIKIIKKNIRNNSIRIKLNITVENNKPNNKYIGDTYL</sequence>
<dbReference type="OrthoDB" id="5604702at2"/>
<evidence type="ECO:0000313" key="2">
    <source>
        <dbReference type="EMBL" id="AJI53784.1"/>
    </source>
</evidence>
<gene>
    <name evidence="2" type="ORF">LA55_1489</name>
</gene>